<evidence type="ECO:0000256" key="1">
    <source>
        <dbReference type="ARBA" id="ARBA00000971"/>
    </source>
</evidence>
<dbReference type="Pfam" id="PF05697">
    <property type="entry name" value="Trigger_N"/>
    <property type="match status" value="1"/>
</dbReference>
<dbReference type="NCBIfam" id="TIGR00115">
    <property type="entry name" value="tig"/>
    <property type="match status" value="1"/>
</dbReference>
<dbReference type="GO" id="GO:0005737">
    <property type="term" value="C:cytoplasm"/>
    <property type="evidence" value="ECO:0007669"/>
    <property type="project" value="UniProtKB-SubCell"/>
</dbReference>
<keyword evidence="5 13" id="KW-0963">Cytoplasm</keyword>
<keyword evidence="19" id="KW-1185">Reference proteome</keyword>
<evidence type="ECO:0000256" key="14">
    <source>
        <dbReference type="PROSITE-ProRule" id="PRU00277"/>
    </source>
</evidence>
<dbReference type="Proteomes" id="UP000563151">
    <property type="component" value="Unassembled WGS sequence"/>
</dbReference>
<dbReference type="SUPFAM" id="SSF102735">
    <property type="entry name" value="Trigger factor ribosome-binding domain"/>
    <property type="match status" value="1"/>
</dbReference>
<keyword evidence="10 13" id="KW-0131">Cell cycle</keyword>
<dbReference type="GO" id="GO:0051301">
    <property type="term" value="P:cell division"/>
    <property type="evidence" value="ECO:0007669"/>
    <property type="project" value="UniProtKB-KW"/>
</dbReference>
<dbReference type="Gene3D" id="3.10.50.40">
    <property type="match status" value="1"/>
</dbReference>
<dbReference type="GO" id="GO:0044183">
    <property type="term" value="F:protein folding chaperone"/>
    <property type="evidence" value="ECO:0007669"/>
    <property type="project" value="TreeGrafter"/>
</dbReference>
<evidence type="ECO:0000256" key="4">
    <source>
        <dbReference type="ARBA" id="ARBA00016902"/>
    </source>
</evidence>
<comment type="function">
    <text evidence="11 13">Involved in protein export. Acts as a chaperone by maintaining the newly synthesized protein in an open conformation. Functions as a peptidyl-prolyl cis-trans isomerase.</text>
</comment>
<dbReference type="GO" id="GO:0015031">
    <property type="term" value="P:protein transport"/>
    <property type="evidence" value="ECO:0007669"/>
    <property type="project" value="UniProtKB-UniRule"/>
</dbReference>
<dbReference type="GO" id="GO:0003755">
    <property type="term" value="F:peptidyl-prolyl cis-trans isomerase activity"/>
    <property type="evidence" value="ECO:0007669"/>
    <property type="project" value="UniProtKB-UniRule"/>
</dbReference>
<gene>
    <name evidence="13" type="primary">tig</name>
    <name evidence="18" type="ORF">HGG79_19025</name>
</gene>
<comment type="domain">
    <text evidence="13">Consists of 3 domains; the N-terminus binds the ribosome, the middle domain has PPIase activity, while the C-terminus has intrinsic chaperone activity on its own.</text>
</comment>
<comment type="similarity">
    <text evidence="2 13 15">Belongs to the FKBP-type PPIase family. Tig subfamily.</text>
</comment>
<evidence type="ECO:0000256" key="15">
    <source>
        <dbReference type="RuleBase" id="RU003914"/>
    </source>
</evidence>
<dbReference type="RefSeq" id="WP_035148809.1">
    <property type="nucleotide sequence ID" value="NZ_JAAZWO010000037.1"/>
</dbReference>
<name>A0A923J233_CLOTT</name>
<evidence type="ECO:0000256" key="11">
    <source>
        <dbReference type="ARBA" id="ARBA00024849"/>
    </source>
</evidence>
<evidence type="ECO:0000256" key="8">
    <source>
        <dbReference type="ARBA" id="ARBA00023186"/>
    </source>
</evidence>
<dbReference type="Gene3D" id="3.30.70.1050">
    <property type="entry name" value="Trigger factor ribosome-binding domain"/>
    <property type="match status" value="1"/>
</dbReference>
<evidence type="ECO:0000313" key="19">
    <source>
        <dbReference type="Proteomes" id="UP000563151"/>
    </source>
</evidence>
<accession>A0A923J233</accession>
<organism evidence="18 19">
    <name type="scientific">Clostridium tetanomorphum</name>
    <dbReference type="NCBI Taxonomy" id="1553"/>
    <lineage>
        <taxon>Bacteria</taxon>
        <taxon>Bacillati</taxon>
        <taxon>Bacillota</taxon>
        <taxon>Clostridia</taxon>
        <taxon>Eubacteriales</taxon>
        <taxon>Clostridiaceae</taxon>
        <taxon>Clostridium</taxon>
    </lineage>
</organism>
<evidence type="ECO:0000256" key="2">
    <source>
        <dbReference type="ARBA" id="ARBA00005464"/>
    </source>
</evidence>
<dbReference type="InterPro" id="IPR001179">
    <property type="entry name" value="PPIase_FKBP_dom"/>
</dbReference>
<dbReference type="AlphaFoldDB" id="A0A923J233"/>
<reference evidence="18 19" key="1">
    <citation type="submission" date="2020-04" db="EMBL/GenBank/DDBJ databases">
        <title>Genomic insights into acetone-butanol-ethanol (ABE) fermentation by sequencing solventogenic clostridia strains.</title>
        <authorList>
            <person name="Brown S."/>
        </authorList>
    </citation>
    <scope>NUCLEOTIDE SEQUENCE [LARGE SCALE GENOMIC DNA]</scope>
    <source>
        <strain evidence="18 19">DJ011</strain>
    </source>
</reference>
<dbReference type="GO" id="GO:0043022">
    <property type="term" value="F:ribosome binding"/>
    <property type="evidence" value="ECO:0007669"/>
    <property type="project" value="TreeGrafter"/>
</dbReference>
<feature type="domain" description="PPIase FKBP-type" evidence="17">
    <location>
        <begin position="164"/>
        <end position="249"/>
    </location>
</feature>
<dbReference type="EMBL" id="JAAZWO010000037">
    <property type="protein sequence ID" value="MBC2399837.1"/>
    <property type="molecule type" value="Genomic_DNA"/>
</dbReference>
<keyword evidence="16" id="KW-0175">Coiled coil</keyword>
<evidence type="ECO:0000256" key="16">
    <source>
        <dbReference type="SAM" id="Coils"/>
    </source>
</evidence>
<dbReference type="SUPFAM" id="SSF54534">
    <property type="entry name" value="FKBP-like"/>
    <property type="match status" value="1"/>
</dbReference>
<evidence type="ECO:0000256" key="9">
    <source>
        <dbReference type="ARBA" id="ARBA00023235"/>
    </source>
</evidence>
<dbReference type="GO" id="GO:0051083">
    <property type="term" value="P:'de novo' cotranslational protein folding"/>
    <property type="evidence" value="ECO:0007669"/>
    <property type="project" value="TreeGrafter"/>
</dbReference>
<dbReference type="FunFam" id="3.10.50.40:FF:000001">
    <property type="entry name" value="Trigger factor"/>
    <property type="match status" value="1"/>
</dbReference>
<dbReference type="Pfam" id="PF00254">
    <property type="entry name" value="FKBP_C"/>
    <property type="match status" value="1"/>
</dbReference>
<dbReference type="GO" id="GO:0043335">
    <property type="term" value="P:protein unfolding"/>
    <property type="evidence" value="ECO:0007669"/>
    <property type="project" value="TreeGrafter"/>
</dbReference>
<comment type="caution">
    <text evidence="18">The sequence shown here is derived from an EMBL/GenBank/DDBJ whole genome shotgun (WGS) entry which is preliminary data.</text>
</comment>
<dbReference type="PANTHER" id="PTHR30560:SF3">
    <property type="entry name" value="TRIGGER FACTOR-LIKE PROTEIN TIG, CHLOROPLASTIC"/>
    <property type="match status" value="1"/>
</dbReference>
<dbReference type="InterPro" id="IPR005215">
    <property type="entry name" value="Trig_fac"/>
</dbReference>
<dbReference type="FunFam" id="1.10.3120.10:FF:000010">
    <property type="entry name" value="Trigger factor"/>
    <property type="match status" value="1"/>
</dbReference>
<keyword evidence="9 13" id="KW-0413">Isomerase</keyword>
<sequence length="431" mass="49480">MKASMEKIEKNVVKLEITVEAEKFNEAMKKAYAKNAKRFNVPGFRKGKAPMNIIKRHYGEGVFYEDAINFCCDDTYPEALKEYDIKPVDYPSIDIVQIGEGKEFIYTANVTVVPEVELGEYKGLEVKKNTYEIKEEEIENKLKSMQERNARVETKDENGVVEKGDIAVVDFKGFVDDKAFEGGEGYDYSLEIGSGTFIDNFEDQLIGLKKDEEKDVNVKFPEEYGREDLNGKAATFKVKVKEIKVKELPAIDDEFAKEVSEFDTIDELKADMNKKMEEENELRIKREYEEAVIDAACENAKVDIPEVMIDKEVNNMLRDLEMRLKYQGLDLNTYYQYTNSSEEKVREYMKDTGAKRVKTELVLAEIAKAENIDATEEELMERAKEMAKQYGDKEIEKTAKLIMDSQKSFLKADVVNEKVIKLLVDSSKDIA</sequence>
<dbReference type="InterPro" id="IPR027304">
    <property type="entry name" value="Trigger_fact/SurA_dom_sf"/>
</dbReference>
<feature type="coiled-coil region" evidence="16">
    <location>
        <begin position="121"/>
        <end position="155"/>
    </location>
</feature>
<evidence type="ECO:0000259" key="17">
    <source>
        <dbReference type="PROSITE" id="PS50059"/>
    </source>
</evidence>
<dbReference type="InterPro" id="IPR046357">
    <property type="entry name" value="PPIase_dom_sf"/>
</dbReference>
<evidence type="ECO:0000313" key="18">
    <source>
        <dbReference type="EMBL" id="MBC2399837.1"/>
    </source>
</evidence>
<evidence type="ECO:0000256" key="3">
    <source>
        <dbReference type="ARBA" id="ARBA00013194"/>
    </source>
</evidence>
<dbReference type="PANTHER" id="PTHR30560">
    <property type="entry name" value="TRIGGER FACTOR CHAPERONE AND PEPTIDYL-PROLYL CIS/TRANS ISOMERASE"/>
    <property type="match status" value="1"/>
</dbReference>
<dbReference type="HAMAP" id="MF_00303">
    <property type="entry name" value="Trigger_factor_Tig"/>
    <property type="match status" value="1"/>
</dbReference>
<dbReference type="EC" id="5.2.1.8" evidence="3 13"/>
<dbReference type="InterPro" id="IPR008881">
    <property type="entry name" value="Trigger_fac_ribosome-bd_bac"/>
</dbReference>
<evidence type="ECO:0000256" key="5">
    <source>
        <dbReference type="ARBA" id="ARBA00022490"/>
    </source>
</evidence>
<comment type="subcellular location">
    <subcellularLocation>
        <location evidence="13">Cytoplasm</location>
    </subcellularLocation>
    <text evidence="13">About half TF is bound to the ribosome near the polypeptide exit tunnel while the other half is free in the cytoplasm.</text>
</comment>
<dbReference type="InterPro" id="IPR036611">
    <property type="entry name" value="Trigger_fac_ribosome-bd_sf"/>
</dbReference>
<evidence type="ECO:0000256" key="10">
    <source>
        <dbReference type="ARBA" id="ARBA00023306"/>
    </source>
</evidence>
<proteinExistence type="inferred from homology"/>
<dbReference type="InterPro" id="IPR008880">
    <property type="entry name" value="Trigger_fac_C"/>
</dbReference>
<evidence type="ECO:0000256" key="12">
    <source>
        <dbReference type="ARBA" id="ARBA00029986"/>
    </source>
</evidence>
<dbReference type="Pfam" id="PF05698">
    <property type="entry name" value="Trigger_C"/>
    <property type="match status" value="1"/>
</dbReference>
<dbReference type="SUPFAM" id="SSF109998">
    <property type="entry name" value="Triger factor/SurA peptide-binding domain-like"/>
    <property type="match status" value="1"/>
</dbReference>
<comment type="catalytic activity">
    <reaction evidence="1 13 14">
        <text>[protein]-peptidylproline (omega=180) = [protein]-peptidylproline (omega=0)</text>
        <dbReference type="Rhea" id="RHEA:16237"/>
        <dbReference type="Rhea" id="RHEA-COMP:10747"/>
        <dbReference type="Rhea" id="RHEA-COMP:10748"/>
        <dbReference type="ChEBI" id="CHEBI:83833"/>
        <dbReference type="ChEBI" id="CHEBI:83834"/>
        <dbReference type="EC" id="5.2.1.8"/>
    </reaction>
</comment>
<dbReference type="PROSITE" id="PS50059">
    <property type="entry name" value="FKBP_PPIASE"/>
    <property type="match status" value="1"/>
</dbReference>
<protein>
    <recommendedName>
        <fullName evidence="4 13">Trigger factor</fullName>
        <shortName evidence="13">TF</shortName>
        <ecNumber evidence="3 13">5.2.1.8</ecNumber>
    </recommendedName>
    <alternativeName>
        <fullName evidence="12 13">PPIase</fullName>
    </alternativeName>
</protein>
<evidence type="ECO:0000256" key="7">
    <source>
        <dbReference type="ARBA" id="ARBA00023110"/>
    </source>
</evidence>
<dbReference type="PIRSF" id="PIRSF003095">
    <property type="entry name" value="Trigger_factor"/>
    <property type="match status" value="1"/>
</dbReference>
<evidence type="ECO:0000256" key="13">
    <source>
        <dbReference type="HAMAP-Rule" id="MF_00303"/>
    </source>
</evidence>
<keyword evidence="7 13" id="KW-0697">Rotamase</keyword>
<keyword evidence="8 13" id="KW-0143">Chaperone</keyword>
<dbReference type="InterPro" id="IPR037041">
    <property type="entry name" value="Trigger_fac_C_sf"/>
</dbReference>
<dbReference type="Gene3D" id="1.10.3120.10">
    <property type="entry name" value="Trigger factor, C-terminal domain"/>
    <property type="match status" value="1"/>
</dbReference>
<evidence type="ECO:0000256" key="6">
    <source>
        <dbReference type="ARBA" id="ARBA00022618"/>
    </source>
</evidence>
<keyword evidence="6 13" id="KW-0132">Cell division</keyword>